<feature type="region of interest" description="Disordered" evidence="1">
    <location>
        <begin position="1"/>
        <end position="37"/>
    </location>
</feature>
<reference evidence="2 3" key="1">
    <citation type="journal article" date="2013" name="ISME J.">
        <title>A metabolic model for members of the genus Tetrasphaera involved in enhanced biological phosphorus removal.</title>
        <authorList>
            <person name="Kristiansen R."/>
            <person name="Nguyen H.T.T."/>
            <person name="Saunders A.M."/>
            <person name="Nielsen J.L."/>
            <person name="Wimmer R."/>
            <person name="Le V.Q."/>
            <person name="McIlroy S.J."/>
            <person name="Petrovski S."/>
            <person name="Seviour R.J."/>
            <person name="Calteau A."/>
            <person name="Nielsen K.L."/>
            <person name="Nielsen P.H."/>
        </authorList>
    </citation>
    <scope>NUCLEOTIDE SEQUENCE [LARGE SCALE GENOMIC DNA]</scope>
    <source>
        <strain evidence="2 3">T1-X7</strain>
    </source>
</reference>
<gene>
    <name evidence="2" type="ORF">BN12_130051</name>
</gene>
<keyword evidence="3" id="KW-1185">Reference proteome</keyword>
<sequence>MRGKATTYGRGVRGAEPPAGGTRGRSPQVIPAVGGGT</sequence>
<organism evidence="2 3">
    <name type="scientific">Nostocoides japonicum T1-X7</name>
    <dbReference type="NCBI Taxonomy" id="1194083"/>
    <lineage>
        <taxon>Bacteria</taxon>
        <taxon>Bacillati</taxon>
        <taxon>Actinomycetota</taxon>
        <taxon>Actinomycetes</taxon>
        <taxon>Micrococcales</taxon>
        <taxon>Intrasporangiaceae</taxon>
        <taxon>Nostocoides</taxon>
    </lineage>
</organism>
<dbReference type="EMBL" id="CAJB01000035">
    <property type="protein sequence ID" value="CCH76512.1"/>
    <property type="molecule type" value="Genomic_DNA"/>
</dbReference>
<proteinExistence type="predicted"/>
<accession>A0A077LUU7</accession>
<evidence type="ECO:0000313" key="3">
    <source>
        <dbReference type="Proteomes" id="UP000035721"/>
    </source>
</evidence>
<evidence type="ECO:0000313" key="2">
    <source>
        <dbReference type="EMBL" id="CCH76512.1"/>
    </source>
</evidence>
<dbReference type="AlphaFoldDB" id="A0A077LUU7"/>
<name>A0A077LUU7_9MICO</name>
<protein>
    <submittedName>
        <fullName evidence="2">Uncharacterized protein</fullName>
    </submittedName>
</protein>
<dbReference type="STRING" id="1194083.BN12_130051"/>
<evidence type="ECO:0000256" key="1">
    <source>
        <dbReference type="SAM" id="MobiDB-lite"/>
    </source>
</evidence>
<comment type="caution">
    <text evidence="2">The sequence shown here is derived from an EMBL/GenBank/DDBJ whole genome shotgun (WGS) entry which is preliminary data.</text>
</comment>
<dbReference type="Proteomes" id="UP000035721">
    <property type="component" value="Unassembled WGS sequence"/>
</dbReference>